<dbReference type="AlphaFoldDB" id="A0A163HWK5"/>
<dbReference type="InterPro" id="IPR001005">
    <property type="entry name" value="SANT/Myb"/>
</dbReference>
<sequence length="503" mass="54418">MSRHCLDVDLHLTSPRRQDITPHYTDERTLVLSTCLQGLVTLYFSLYHRDTFQHIMASASGVPRRVSMAYILGFSNKPFKDGGPPAPSQPPPPPPRHPGAFKQMVTTPGGVIEWAASDGRRGRLTGPGKPRLTSNHLAQVPPGETVVKAGSNAGGANNDTSADDGWTAEQDEKLMEMKTENKGWKAIAEVVGKESGQCKAHFKEIKLKDWKPDVSKGGGGGNKQKQGKQKEEKGQKEDAKKKDEKKGGQQKDSWAGCKDDSGDGIWSGGGGWNLAGDTSKSSSGNDAWVDVDGGFNLADDDKKGENGKSDNGSKGTKGEPGNHKDEEGFKANEATWETTKGESGGNGTTGSWGAAPWGSPGNTKTENAGGNISGDWNNGPAFNNSNEDSGWDPAPVVKPPSNPDSKPHSTKSASHAPPKQHSSREPERPSTTAPTEYELKPDSTFSANDLRLVARILQQDYQMVWNRVSWRFRDKTGRDLHPEVFEKKITGRIEGKDDERGRK</sequence>
<protein>
    <submittedName>
        <fullName evidence="2">Chromatin binding</fullName>
    </submittedName>
</protein>
<dbReference type="SUPFAM" id="SSF46689">
    <property type="entry name" value="Homeodomain-like"/>
    <property type="match status" value="1"/>
</dbReference>
<feature type="region of interest" description="Disordered" evidence="1">
    <location>
        <begin position="78"/>
        <end position="102"/>
    </location>
</feature>
<feature type="compositionally biased region" description="Polar residues" evidence="1">
    <location>
        <begin position="276"/>
        <end position="285"/>
    </location>
</feature>
<keyword evidence="3" id="KW-1185">Reference proteome</keyword>
<feature type="compositionally biased region" description="Pro residues" evidence="1">
    <location>
        <begin position="84"/>
        <end position="97"/>
    </location>
</feature>
<organism evidence="2 3">
    <name type="scientific">Didymella rabiei</name>
    <name type="common">Chickpea ascochyta blight fungus</name>
    <name type="synonym">Mycosphaerella rabiei</name>
    <dbReference type="NCBI Taxonomy" id="5454"/>
    <lineage>
        <taxon>Eukaryota</taxon>
        <taxon>Fungi</taxon>
        <taxon>Dikarya</taxon>
        <taxon>Ascomycota</taxon>
        <taxon>Pezizomycotina</taxon>
        <taxon>Dothideomycetes</taxon>
        <taxon>Pleosporomycetidae</taxon>
        <taxon>Pleosporales</taxon>
        <taxon>Pleosporineae</taxon>
        <taxon>Didymellaceae</taxon>
        <taxon>Ascochyta</taxon>
    </lineage>
</organism>
<proteinExistence type="predicted"/>
<feature type="region of interest" description="Disordered" evidence="1">
    <location>
        <begin position="209"/>
        <end position="445"/>
    </location>
</feature>
<evidence type="ECO:0000313" key="3">
    <source>
        <dbReference type="Proteomes" id="UP000076837"/>
    </source>
</evidence>
<feature type="compositionally biased region" description="Basic and acidic residues" evidence="1">
    <location>
        <begin position="299"/>
        <end position="308"/>
    </location>
</feature>
<evidence type="ECO:0000256" key="1">
    <source>
        <dbReference type="SAM" id="MobiDB-lite"/>
    </source>
</evidence>
<feature type="compositionally biased region" description="Polar residues" evidence="1">
    <location>
        <begin position="360"/>
        <end position="388"/>
    </location>
</feature>
<feature type="compositionally biased region" description="Basic and acidic residues" evidence="1">
    <location>
        <begin position="316"/>
        <end position="330"/>
    </location>
</feature>
<evidence type="ECO:0000313" key="2">
    <source>
        <dbReference type="EMBL" id="KZM25509.1"/>
    </source>
</evidence>
<gene>
    <name evidence="2" type="ORF">ST47_g3360</name>
</gene>
<dbReference type="PROSITE" id="PS50090">
    <property type="entry name" value="MYB_LIKE"/>
    <property type="match status" value="1"/>
</dbReference>
<dbReference type="Pfam" id="PF13921">
    <property type="entry name" value="Myb_DNA-bind_6"/>
    <property type="match status" value="1"/>
</dbReference>
<comment type="caution">
    <text evidence="2">The sequence shown here is derived from an EMBL/GenBank/DDBJ whole genome shotgun (WGS) entry which is preliminary data.</text>
</comment>
<accession>A0A163HWK5</accession>
<name>A0A163HWK5_DIDRA</name>
<dbReference type="InterPro" id="IPR009057">
    <property type="entry name" value="Homeodomain-like_sf"/>
</dbReference>
<feature type="compositionally biased region" description="Basic and acidic residues" evidence="1">
    <location>
        <begin position="228"/>
        <end position="249"/>
    </location>
</feature>
<dbReference type="Proteomes" id="UP000076837">
    <property type="component" value="Unassembled WGS sequence"/>
</dbReference>
<dbReference type="EMBL" id="JYNV01000125">
    <property type="protein sequence ID" value="KZM25509.1"/>
    <property type="molecule type" value="Genomic_DNA"/>
</dbReference>
<reference evidence="2 3" key="1">
    <citation type="journal article" date="2016" name="Sci. Rep.">
        <title>Draft genome sequencing and secretome analysis of fungal phytopathogen Ascochyta rabiei provides insight into the necrotrophic effector repertoire.</title>
        <authorList>
            <person name="Verma S."/>
            <person name="Gazara R.K."/>
            <person name="Nizam S."/>
            <person name="Parween S."/>
            <person name="Chattopadhyay D."/>
            <person name="Verma P.K."/>
        </authorList>
    </citation>
    <scope>NUCLEOTIDE SEQUENCE [LARGE SCALE GENOMIC DNA]</scope>
    <source>
        <strain evidence="2 3">ArDII</strain>
    </source>
</reference>
<dbReference type="OrthoDB" id="5427780at2759"/>